<organism evidence="2 3">
    <name type="scientific">Candidatus Protochlamydia naegleriophila</name>
    <dbReference type="NCBI Taxonomy" id="389348"/>
    <lineage>
        <taxon>Bacteria</taxon>
        <taxon>Pseudomonadati</taxon>
        <taxon>Chlamydiota</taxon>
        <taxon>Chlamydiia</taxon>
        <taxon>Parachlamydiales</taxon>
        <taxon>Parachlamydiaceae</taxon>
        <taxon>Candidatus Protochlamydia</taxon>
    </lineage>
</organism>
<sequence>MQLVPVPADPQQLVPVPADPQQQMDQLANQNRQLAVHVGTLTEIAIRGIHAIQGLQRDNLALQGRVGELHGRVGELEREKETLEQRVAGTENHNQQLSQNLVNVQTENAQLAQRVRNIELEEDAKKVDQLRDTYINGGLNRLGGSILTSVLVSPIFWGSTLETAITLGLSAVNPSILPWLAFGTVGTGTFMHTCFRGSQKRDLEYYESECLDRNPNATKREVFEYGVRKVQEAEEAEELRRQEEERQIGWECPNACSPDLDY</sequence>
<keyword evidence="3" id="KW-1185">Reference proteome</keyword>
<dbReference type="EMBL" id="LN879502">
    <property type="protein sequence ID" value="CUI17821.1"/>
    <property type="molecule type" value="Genomic_DNA"/>
</dbReference>
<dbReference type="KEGG" id="pnl:PNK_2220"/>
<proteinExistence type="predicted"/>
<name>A0A0U5JFB9_9BACT</name>
<evidence type="ECO:0000313" key="2">
    <source>
        <dbReference type="EMBL" id="CUI17821.1"/>
    </source>
</evidence>
<gene>
    <name evidence="2" type="ORF">PNK_2220</name>
</gene>
<dbReference type="AlphaFoldDB" id="A0A0U5JFB9"/>
<feature type="coiled-coil region" evidence="1">
    <location>
        <begin position="66"/>
        <end position="121"/>
    </location>
</feature>
<accession>A0A0U5JFB9</accession>
<dbReference type="Proteomes" id="UP000069902">
    <property type="component" value="Chromosome cPNK"/>
</dbReference>
<dbReference type="PATRIC" id="fig|389348.3.peg.2496"/>
<reference evidence="3" key="1">
    <citation type="submission" date="2015-09" db="EMBL/GenBank/DDBJ databases">
        <authorList>
            <person name="Bertelli C."/>
        </authorList>
    </citation>
    <scope>NUCLEOTIDE SEQUENCE [LARGE SCALE GENOMIC DNA]</scope>
    <source>
        <strain evidence="3">KNic</strain>
    </source>
</reference>
<keyword evidence="1" id="KW-0175">Coiled coil</keyword>
<dbReference type="RefSeq" id="WP_059062038.1">
    <property type="nucleotide sequence ID" value="NZ_LN879502.1"/>
</dbReference>
<dbReference type="InParanoid" id="A0A0U5JFB9"/>
<evidence type="ECO:0000256" key="1">
    <source>
        <dbReference type="SAM" id="Coils"/>
    </source>
</evidence>
<protein>
    <submittedName>
        <fullName evidence="2">Uncharacterized protein</fullName>
    </submittedName>
</protein>
<dbReference type="Gene3D" id="1.20.5.340">
    <property type="match status" value="1"/>
</dbReference>
<evidence type="ECO:0000313" key="3">
    <source>
        <dbReference type="Proteomes" id="UP000069902"/>
    </source>
</evidence>